<evidence type="ECO:0000313" key="3">
    <source>
        <dbReference type="EMBL" id="SCY69049.1"/>
    </source>
</evidence>
<dbReference type="InterPro" id="IPR008638">
    <property type="entry name" value="FhaB/CdiA-like_TPS"/>
</dbReference>
<proteinExistence type="predicted"/>
<name>A0A1G5I038_9GAMM</name>
<keyword evidence="1" id="KW-0732">Signal</keyword>
<evidence type="ECO:0000313" key="4">
    <source>
        <dbReference type="Proteomes" id="UP000183031"/>
    </source>
</evidence>
<sequence length="520" mass="53646">MKRSFILLSIVALAAQSAKAEIVPQTGAVNQNGQVPVVNINAPNSDGVSHNRYSQFDVGSQGAILNNSVSGAHTTLAGDVAGNGNLGGRSATVILNEINSANKSILNGMVEVAGQRADVVIANKSGITCNGCGFINAGQGVLTTGELQFKNGVFDGYRVEQGNILIDGQGMRKGDVDYTAILARTEQINAAIHANDLLVSAGKKTISSDLSKTKNVSFSLDKPAVLLDVAELGGMYAGKITLVATENGVGVNGTGTLVPVSIANQGKIQARGDVSVMADVLNNGGAMVAQEQLSVNGGTLNNRGRMEADKAAFTSVVFSNSGDIRSRSGNIALAVNSFSNSGKLQAAGDLHLSATQLNNVGLLRTEEGSMVLATSSINNAGQIAAAKGMHISAIQLSNIGDVKTENGMMTVRTTSLNNTGKIRAGGALQIDSSNVLNIFNGVIEAQNELGIQGSSIDNYGRLASLSSSVNLNSLRFNQRGEVAAFGDIRSHGLIFGNHGKMTSEAGTVTHNGKVIKNAVR</sequence>
<protein>
    <submittedName>
        <fullName evidence="3">Filamentous hemagglutinin</fullName>
    </submittedName>
</protein>
<dbReference type="SUPFAM" id="SSF51126">
    <property type="entry name" value="Pectin lyase-like"/>
    <property type="match status" value="1"/>
</dbReference>
<dbReference type="EMBL" id="FMUT01000005">
    <property type="protein sequence ID" value="SCY69049.1"/>
    <property type="molecule type" value="Genomic_DNA"/>
</dbReference>
<dbReference type="RefSeq" id="WP_050501288.1">
    <property type="nucleotide sequence ID" value="NZ_CBCSIN010000003.1"/>
</dbReference>
<dbReference type="Gene3D" id="2.160.20.10">
    <property type="entry name" value="Single-stranded right-handed beta-helix, Pectin lyase-like"/>
    <property type="match status" value="1"/>
</dbReference>
<dbReference type="Proteomes" id="UP000183031">
    <property type="component" value="Unassembled WGS sequence"/>
</dbReference>
<reference evidence="3 4" key="1">
    <citation type="submission" date="2016-10" db="EMBL/GenBank/DDBJ databases">
        <authorList>
            <person name="Varghese N."/>
            <person name="Submissions S."/>
        </authorList>
    </citation>
    <scope>NUCLEOTIDE SEQUENCE [LARGE SCALE GENOMIC DNA]</scope>
    <source>
        <strain evidence="3 4">CGMCC 1.6853</strain>
    </source>
</reference>
<feature type="signal peptide" evidence="1">
    <location>
        <begin position="1"/>
        <end position="20"/>
    </location>
</feature>
<feature type="domain" description="Filamentous haemagglutinin FhaB/tRNA nuclease CdiA-like TPS" evidence="2">
    <location>
        <begin position="32"/>
        <end position="152"/>
    </location>
</feature>
<dbReference type="NCBIfam" id="TIGR01901">
    <property type="entry name" value="adhes_NPXG"/>
    <property type="match status" value="1"/>
</dbReference>
<evidence type="ECO:0000259" key="2">
    <source>
        <dbReference type="SMART" id="SM00912"/>
    </source>
</evidence>
<dbReference type="InterPro" id="IPR012334">
    <property type="entry name" value="Pectin_lyas_fold"/>
</dbReference>
<keyword evidence="4" id="KW-1185">Reference proteome</keyword>
<organism evidence="3 4">
    <name type="scientific">Serratia nematodiphila</name>
    <dbReference type="NCBI Taxonomy" id="458197"/>
    <lineage>
        <taxon>Bacteria</taxon>
        <taxon>Pseudomonadati</taxon>
        <taxon>Pseudomonadota</taxon>
        <taxon>Gammaproteobacteria</taxon>
        <taxon>Enterobacterales</taxon>
        <taxon>Yersiniaceae</taxon>
        <taxon>Serratia</taxon>
    </lineage>
</organism>
<dbReference type="SMART" id="SM00912">
    <property type="entry name" value="Haemagg_act"/>
    <property type="match status" value="1"/>
</dbReference>
<evidence type="ECO:0000256" key="1">
    <source>
        <dbReference type="SAM" id="SignalP"/>
    </source>
</evidence>
<dbReference type="NCBIfam" id="TIGR01731">
    <property type="entry name" value="fil_hemag_20aa"/>
    <property type="match status" value="5"/>
</dbReference>
<comment type="caution">
    <text evidence="3">The sequence shown here is derived from an EMBL/GenBank/DDBJ whole genome shotgun (WGS) entry which is preliminary data.</text>
</comment>
<dbReference type="InterPro" id="IPR010069">
    <property type="entry name" value="CdiA_FHA1_rpt"/>
</dbReference>
<dbReference type="Pfam" id="PF05860">
    <property type="entry name" value="TPS"/>
    <property type="match status" value="1"/>
</dbReference>
<accession>A0A1G5I038</accession>
<gene>
    <name evidence="3" type="ORF">SAMN02927935_02132</name>
</gene>
<dbReference type="InterPro" id="IPR011050">
    <property type="entry name" value="Pectin_lyase_fold/virulence"/>
</dbReference>
<feature type="chain" id="PRO_5045900354" evidence="1">
    <location>
        <begin position="21"/>
        <end position="520"/>
    </location>
</feature>